<dbReference type="Gene3D" id="3.40.920.10">
    <property type="entry name" value="Pyruvate-ferredoxin oxidoreductase, PFOR, domain III"/>
    <property type="match status" value="1"/>
</dbReference>
<feature type="binding site" evidence="12">
    <location>
        <position position="826"/>
    </location>
    <ligand>
        <name>[4Fe-4S] cluster</name>
        <dbReference type="ChEBI" id="CHEBI:49883"/>
        <label>3</label>
    </ligand>
</feature>
<dbReference type="InterPro" id="IPR011895">
    <property type="entry name" value="Pyrv_flavodox_OxRed"/>
</dbReference>
<reference evidence="14 15" key="1">
    <citation type="submission" date="2019-07" db="EMBL/GenBank/DDBJ databases">
        <title>Genomic Encyclopedia of Archaeal and Bacterial Type Strains, Phase II (KMG-II): from individual species to whole genera.</title>
        <authorList>
            <person name="Goeker M."/>
        </authorList>
    </citation>
    <scope>NUCLEOTIDE SEQUENCE [LARGE SCALE GENOMIC DNA]</scope>
    <source>
        <strain evidence="14 15">ATCC BAA-1139</strain>
    </source>
</reference>
<dbReference type="InterPro" id="IPR011766">
    <property type="entry name" value="TPP_enzyme_TPP-bd"/>
</dbReference>
<dbReference type="InterPro" id="IPR019456">
    <property type="entry name" value="Pyrv-flavodox_OxRtase_EKR"/>
</dbReference>
<evidence type="ECO:0000256" key="7">
    <source>
        <dbReference type="ARBA" id="ARBA00023004"/>
    </source>
</evidence>
<dbReference type="Pfam" id="PF17147">
    <property type="entry name" value="PFOR_II"/>
    <property type="match status" value="1"/>
</dbReference>
<dbReference type="InterPro" id="IPR029061">
    <property type="entry name" value="THDP-binding"/>
</dbReference>
<dbReference type="PANTHER" id="PTHR32154:SF0">
    <property type="entry name" value="PYRUVATE-FLAVODOXIN OXIDOREDUCTASE-RELATED"/>
    <property type="match status" value="1"/>
</dbReference>
<dbReference type="GO" id="GO:0006979">
    <property type="term" value="P:response to oxidative stress"/>
    <property type="evidence" value="ECO:0007669"/>
    <property type="project" value="TreeGrafter"/>
</dbReference>
<dbReference type="Pfam" id="PF02775">
    <property type="entry name" value="TPP_enzyme_C"/>
    <property type="match status" value="1"/>
</dbReference>
<evidence type="ECO:0000256" key="6">
    <source>
        <dbReference type="ARBA" id="ARBA00023002"/>
    </source>
</evidence>
<feature type="binding site" evidence="12">
    <location>
        <position position="755"/>
    </location>
    <ligand>
        <name>[4Fe-4S] cluster</name>
        <dbReference type="ChEBI" id="CHEBI:49883"/>
        <label>2</label>
    </ligand>
</feature>
<dbReference type="InterPro" id="IPR002880">
    <property type="entry name" value="Pyrv_Fd/Flavodoxin_OxRdtase_N"/>
</dbReference>
<feature type="binding site" evidence="12">
    <location>
        <position position="829"/>
    </location>
    <ligand>
        <name>[4Fe-4S] cluster</name>
        <dbReference type="ChEBI" id="CHEBI:49883"/>
        <label>3</label>
    </ligand>
</feature>
<feature type="domain" description="4Fe-4S ferredoxin-type" evidence="13">
    <location>
        <begin position="687"/>
        <end position="716"/>
    </location>
</feature>
<dbReference type="GO" id="GO:0030976">
    <property type="term" value="F:thiamine pyrophosphate binding"/>
    <property type="evidence" value="ECO:0007669"/>
    <property type="project" value="InterPro"/>
</dbReference>
<organism evidence="14 15">
    <name type="scientific">Geobacter argillaceus</name>
    <dbReference type="NCBI Taxonomy" id="345631"/>
    <lineage>
        <taxon>Bacteria</taxon>
        <taxon>Pseudomonadati</taxon>
        <taxon>Thermodesulfobacteriota</taxon>
        <taxon>Desulfuromonadia</taxon>
        <taxon>Geobacterales</taxon>
        <taxon>Geobacteraceae</taxon>
        <taxon>Geobacter</taxon>
    </lineage>
</organism>
<keyword evidence="5 9" id="KW-0249">Electron transport</keyword>
<keyword evidence="15" id="KW-1185">Reference proteome</keyword>
<dbReference type="FunFam" id="3.40.50.920:FF:000007">
    <property type="entry name" value="Pyruvate:ferredoxin (Flavodoxin) oxidoreductase"/>
    <property type="match status" value="1"/>
</dbReference>
<gene>
    <name evidence="14" type="ORF">JN12_03345</name>
</gene>
<keyword evidence="6 9" id="KW-0560">Oxidoreductase</keyword>
<dbReference type="Gene3D" id="3.40.50.970">
    <property type="match status" value="2"/>
</dbReference>
<feature type="site" description="Important for catalytic activity" evidence="11">
    <location>
        <position position="114"/>
    </location>
</feature>
<dbReference type="CDD" id="cd07034">
    <property type="entry name" value="TPP_PYR_PFOR_IOR-alpha_like"/>
    <property type="match status" value="1"/>
</dbReference>
<feature type="binding site" evidence="12">
    <location>
        <position position="762"/>
    </location>
    <ligand>
        <name>[4Fe-4S] cluster</name>
        <dbReference type="ChEBI" id="CHEBI:49883"/>
        <label>1</label>
    </ligand>
</feature>
<evidence type="ECO:0000259" key="13">
    <source>
        <dbReference type="PROSITE" id="PS51379"/>
    </source>
</evidence>
<feature type="site" description="Important for catalytic activity" evidence="11">
    <location>
        <position position="31"/>
    </location>
</feature>
<name>A0A562VFT5_9BACT</name>
<keyword evidence="14" id="KW-0670">Pyruvate</keyword>
<dbReference type="FunFam" id="3.30.70.20:FF:000022">
    <property type="entry name" value="Pyruvate:ferredoxin (Flavodoxin) oxidoreductase"/>
    <property type="match status" value="1"/>
</dbReference>
<keyword evidence="2 9" id="KW-0813">Transport</keyword>
<dbReference type="Pfam" id="PF01855">
    <property type="entry name" value="POR_N"/>
    <property type="match status" value="1"/>
</dbReference>
<feature type="binding site" evidence="12">
    <location>
        <position position="699"/>
    </location>
    <ligand>
        <name>[4Fe-4S] cluster</name>
        <dbReference type="ChEBI" id="CHEBI:49883"/>
        <label>1</label>
    </ligand>
</feature>
<dbReference type="InterPro" id="IPR002869">
    <property type="entry name" value="Pyrv_flavodox_OxRed_cen"/>
</dbReference>
<feature type="binding site" evidence="12">
    <location>
        <position position="854"/>
    </location>
    <ligand>
        <name>[4Fe-4S] cluster</name>
        <dbReference type="ChEBI" id="CHEBI:49883"/>
        <label>3</label>
    </ligand>
</feature>
<dbReference type="InterPro" id="IPR019752">
    <property type="entry name" value="Pyrv/ketoisovalerate_OxRed_cat"/>
</dbReference>
<dbReference type="InterPro" id="IPR037112">
    <property type="entry name" value="Pyrv-flavodox_OxR_EKR_sf"/>
</dbReference>
<feature type="domain" description="4Fe-4S ferredoxin-type" evidence="13">
    <location>
        <begin position="743"/>
        <end position="772"/>
    </location>
</feature>
<dbReference type="Gene3D" id="4.10.780.10">
    <property type="entry name" value="Pyruvate-flavodoxin oxidoreductase, EKR domain"/>
    <property type="match status" value="1"/>
</dbReference>
<feature type="site" description="Important for catalytic activity" evidence="11">
    <location>
        <position position="64"/>
    </location>
</feature>
<dbReference type="FunFam" id="3.40.50.970:FF:000012">
    <property type="entry name" value="Pyruvate:ferredoxin (Flavodoxin) oxidoreductase"/>
    <property type="match status" value="1"/>
</dbReference>
<dbReference type="RefSeq" id="WP_145024853.1">
    <property type="nucleotide sequence ID" value="NZ_VLLN01000026.1"/>
</dbReference>
<dbReference type="InterPro" id="IPR017896">
    <property type="entry name" value="4Fe4S_Fe-S-bd"/>
</dbReference>
<dbReference type="PANTHER" id="PTHR32154">
    <property type="entry name" value="PYRUVATE-FLAVODOXIN OXIDOREDUCTASE-RELATED"/>
    <property type="match status" value="1"/>
</dbReference>
<dbReference type="FunFam" id="3.40.920.10:FF:000001">
    <property type="entry name" value="Pyruvate:ferredoxin (Flavodoxin) oxidoreductase"/>
    <property type="match status" value="1"/>
</dbReference>
<dbReference type="Gene3D" id="3.30.70.20">
    <property type="match status" value="1"/>
</dbReference>
<dbReference type="Pfam" id="PF10371">
    <property type="entry name" value="EKR"/>
    <property type="match status" value="1"/>
</dbReference>
<feature type="binding site" evidence="12">
    <location>
        <position position="706"/>
    </location>
    <ligand>
        <name>[4Fe-4S] cluster</name>
        <dbReference type="ChEBI" id="CHEBI:49883"/>
        <label>2</label>
    </ligand>
</feature>
<evidence type="ECO:0000256" key="10">
    <source>
        <dbReference type="PIRSR" id="PIRSR000159-1"/>
    </source>
</evidence>
<feature type="binding site" evidence="10">
    <location>
        <position position="854"/>
    </location>
    <ligand>
        <name>thiamine diphosphate</name>
        <dbReference type="ChEBI" id="CHEBI:58937"/>
    </ligand>
</feature>
<dbReference type="PIRSF" id="PIRSF000159">
    <property type="entry name" value="NifJ"/>
    <property type="match status" value="1"/>
</dbReference>
<keyword evidence="3 12" id="KW-0004">4Fe-4S</keyword>
<dbReference type="OrthoDB" id="9794954at2"/>
<evidence type="ECO:0000256" key="11">
    <source>
        <dbReference type="PIRSR" id="PIRSR000159-2"/>
    </source>
</evidence>
<dbReference type="FunFam" id="3.40.50.970:FF:000041">
    <property type="entry name" value="Pyruvate:ferredoxin (Flavodoxin) oxidoreductase"/>
    <property type="match status" value="1"/>
</dbReference>
<proteinExistence type="inferred from homology"/>
<dbReference type="InterPro" id="IPR009014">
    <property type="entry name" value="Transketo_C/PFOR_II"/>
</dbReference>
<evidence type="ECO:0000256" key="9">
    <source>
        <dbReference type="PIRNR" id="PIRNR000159"/>
    </source>
</evidence>
<feature type="binding site" evidence="12">
    <location>
        <position position="696"/>
    </location>
    <ligand>
        <name>[4Fe-4S] cluster</name>
        <dbReference type="ChEBI" id="CHEBI:49883"/>
        <label>1</label>
    </ligand>
</feature>
<dbReference type="SUPFAM" id="SSF54862">
    <property type="entry name" value="4Fe-4S ferredoxins"/>
    <property type="match status" value="1"/>
</dbReference>
<dbReference type="Gene3D" id="3.40.50.920">
    <property type="match status" value="1"/>
</dbReference>
<evidence type="ECO:0000256" key="4">
    <source>
        <dbReference type="ARBA" id="ARBA00022723"/>
    </source>
</evidence>
<accession>A0A562VFT5</accession>
<keyword evidence="7 12" id="KW-0408">Iron</keyword>
<comment type="cofactor">
    <cofactor evidence="12">
        <name>[4Fe-4S] cluster</name>
        <dbReference type="ChEBI" id="CHEBI:49883"/>
    </cofactor>
    <text evidence="12">Binds 3 [4Fe-4S] clusters per subunit.</text>
</comment>
<dbReference type="SMART" id="SM00890">
    <property type="entry name" value="EKR"/>
    <property type="match status" value="1"/>
</dbReference>
<feature type="binding site" evidence="12">
    <location>
        <position position="758"/>
    </location>
    <ligand>
        <name>[4Fe-4S] cluster</name>
        <dbReference type="ChEBI" id="CHEBI:49883"/>
        <label>2</label>
    </ligand>
</feature>
<feature type="binding site" evidence="10">
    <location>
        <position position="114"/>
    </location>
    <ligand>
        <name>pyruvate</name>
        <dbReference type="ChEBI" id="CHEBI:15361"/>
    </ligand>
</feature>
<dbReference type="SUPFAM" id="SSF52922">
    <property type="entry name" value="TK C-terminal domain-like"/>
    <property type="match status" value="1"/>
</dbReference>
<dbReference type="GO" id="GO:0051539">
    <property type="term" value="F:4 iron, 4 sulfur cluster binding"/>
    <property type="evidence" value="ECO:0007669"/>
    <property type="project" value="UniProtKB-KW"/>
</dbReference>
<protein>
    <recommendedName>
        <fullName evidence="9">Pyruvate:ferredoxin oxidoreductase</fullName>
        <ecNumber evidence="9">1.2.7.1</ecNumber>
    </recommendedName>
    <alternativeName>
        <fullName evidence="9">Pyruvate synthase</fullName>
    </alternativeName>
</protein>
<keyword evidence="8 12" id="KW-0411">Iron-sulfur</keyword>
<dbReference type="Pfam" id="PF12838">
    <property type="entry name" value="Fer4_7"/>
    <property type="match status" value="1"/>
</dbReference>
<evidence type="ECO:0000256" key="12">
    <source>
        <dbReference type="PIRSR" id="PIRSR000159-50"/>
    </source>
</evidence>
<dbReference type="Pfam" id="PF01558">
    <property type="entry name" value="POR"/>
    <property type="match status" value="1"/>
</dbReference>
<evidence type="ECO:0000313" key="15">
    <source>
        <dbReference type="Proteomes" id="UP000319449"/>
    </source>
</evidence>
<dbReference type="InterPro" id="IPR033412">
    <property type="entry name" value="PFOR_II"/>
</dbReference>
<dbReference type="CDD" id="cd03377">
    <property type="entry name" value="TPP_PFOR_PNO"/>
    <property type="match status" value="1"/>
</dbReference>
<dbReference type="GO" id="GO:0022900">
    <property type="term" value="P:electron transport chain"/>
    <property type="evidence" value="ECO:0007669"/>
    <property type="project" value="InterPro"/>
</dbReference>
<evidence type="ECO:0000256" key="2">
    <source>
        <dbReference type="ARBA" id="ARBA00022448"/>
    </source>
</evidence>
<feature type="binding site" evidence="10">
    <location>
        <position position="831"/>
    </location>
    <ligand>
        <name>thiamine diphosphate</name>
        <dbReference type="ChEBI" id="CHEBI:58937"/>
    </ligand>
</feature>
<keyword evidence="4 12" id="KW-0479">Metal-binding</keyword>
<comment type="catalytic activity">
    <reaction evidence="9">
        <text>2 oxidized [2Fe-2S]-[ferredoxin] + pyruvate + CoA = 2 reduced [2Fe-2S]-[ferredoxin] + acetyl-CoA + CO2 + H(+)</text>
        <dbReference type="Rhea" id="RHEA:12765"/>
        <dbReference type="Rhea" id="RHEA-COMP:10000"/>
        <dbReference type="Rhea" id="RHEA-COMP:10001"/>
        <dbReference type="ChEBI" id="CHEBI:15361"/>
        <dbReference type="ChEBI" id="CHEBI:15378"/>
        <dbReference type="ChEBI" id="CHEBI:16526"/>
        <dbReference type="ChEBI" id="CHEBI:33737"/>
        <dbReference type="ChEBI" id="CHEBI:33738"/>
        <dbReference type="ChEBI" id="CHEBI:57287"/>
        <dbReference type="ChEBI" id="CHEBI:57288"/>
        <dbReference type="EC" id="1.2.7.1"/>
    </reaction>
</comment>
<feature type="binding site" evidence="10">
    <location>
        <begin position="982"/>
        <end position="985"/>
    </location>
    <ligand>
        <name>thiamine diphosphate</name>
        <dbReference type="ChEBI" id="CHEBI:58937"/>
    </ligand>
</feature>
<dbReference type="PROSITE" id="PS51379">
    <property type="entry name" value="4FE4S_FER_2"/>
    <property type="match status" value="2"/>
</dbReference>
<dbReference type="AlphaFoldDB" id="A0A562VFT5"/>
<dbReference type="GO" id="GO:0005506">
    <property type="term" value="F:iron ion binding"/>
    <property type="evidence" value="ECO:0007669"/>
    <property type="project" value="InterPro"/>
</dbReference>
<comment type="similarity">
    <text evidence="1 9">Belongs to the pyruvate:ferredoxin/flavodoxin oxidoreductase family.</text>
</comment>
<evidence type="ECO:0000256" key="3">
    <source>
        <dbReference type="ARBA" id="ARBA00022485"/>
    </source>
</evidence>
<feature type="binding site" evidence="10">
    <location>
        <position position="64"/>
    </location>
    <ligand>
        <name>thiamine diphosphate</name>
        <dbReference type="ChEBI" id="CHEBI:58937"/>
    </ligand>
</feature>
<feature type="binding site" evidence="10">
    <location>
        <begin position="1011"/>
        <end position="1016"/>
    </location>
    <ligand>
        <name>thiamine diphosphate</name>
        <dbReference type="ChEBI" id="CHEBI:58937"/>
    </ligand>
</feature>
<dbReference type="PROSITE" id="PS00198">
    <property type="entry name" value="4FE4S_FER_1"/>
    <property type="match status" value="2"/>
</dbReference>
<comment type="caution">
    <text evidence="14">The sequence shown here is derived from an EMBL/GenBank/DDBJ whole genome shotgun (WGS) entry which is preliminary data.</text>
</comment>
<evidence type="ECO:0000313" key="14">
    <source>
        <dbReference type="EMBL" id="TWJ16587.1"/>
    </source>
</evidence>
<feature type="site" description="Important for catalytic activity" evidence="11">
    <location>
        <position position="1016"/>
    </location>
</feature>
<dbReference type="InterPro" id="IPR017900">
    <property type="entry name" value="4Fe4S_Fe_S_CS"/>
</dbReference>
<dbReference type="GO" id="GO:0019164">
    <property type="term" value="F:pyruvate synthase activity"/>
    <property type="evidence" value="ECO:0007669"/>
    <property type="project" value="UniProtKB-EC"/>
</dbReference>
<feature type="binding site" evidence="10">
    <location>
        <position position="31"/>
    </location>
    <ligand>
        <name>pyruvate</name>
        <dbReference type="ChEBI" id="CHEBI:15361"/>
    </ligand>
</feature>
<feature type="binding site" evidence="12">
    <location>
        <position position="1090"/>
    </location>
    <ligand>
        <name>[4Fe-4S] cluster</name>
        <dbReference type="ChEBI" id="CHEBI:49883"/>
        <label>3</label>
    </ligand>
</feature>
<feature type="binding site" evidence="12">
    <location>
        <position position="702"/>
    </location>
    <ligand>
        <name>[4Fe-4S] cluster</name>
        <dbReference type="ChEBI" id="CHEBI:49883"/>
        <label>1</label>
    </ligand>
</feature>
<feature type="binding site" evidence="12">
    <location>
        <position position="752"/>
    </location>
    <ligand>
        <name>[4Fe-4S] cluster</name>
        <dbReference type="ChEBI" id="CHEBI:49883"/>
        <label>2</label>
    </ligand>
</feature>
<evidence type="ECO:0000256" key="5">
    <source>
        <dbReference type="ARBA" id="ARBA00022982"/>
    </source>
</evidence>
<dbReference type="EC" id="1.2.7.1" evidence="9"/>
<dbReference type="SUPFAM" id="SSF52518">
    <property type="entry name" value="Thiamin diphosphate-binding fold (THDP-binding)"/>
    <property type="match status" value="2"/>
</dbReference>
<dbReference type="NCBIfam" id="TIGR02176">
    <property type="entry name" value="pyruv_ox_red"/>
    <property type="match status" value="1"/>
</dbReference>
<dbReference type="Proteomes" id="UP000319449">
    <property type="component" value="Unassembled WGS sequence"/>
</dbReference>
<dbReference type="SUPFAM" id="SSF53323">
    <property type="entry name" value="Pyruvate-ferredoxin oxidoreductase, PFOR, domain III"/>
    <property type="match status" value="1"/>
</dbReference>
<evidence type="ECO:0000256" key="1">
    <source>
        <dbReference type="ARBA" id="ARBA00009032"/>
    </source>
</evidence>
<evidence type="ECO:0000256" key="8">
    <source>
        <dbReference type="ARBA" id="ARBA00023014"/>
    </source>
</evidence>
<dbReference type="EMBL" id="VLLN01000026">
    <property type="protein sequence ID" value="TWJ16587.1"/>
    <property type="molecule type" value="Genomic_DNA"/>
</dbReference>
<dbReference type="InterPro" id="IPR050722">
    <property type="entry name" value="Pyruvate:ferred/Flavod_OxRd"/>
</dbReference>
<sequence length="1196" mass="129586">MSRKMVTIDGNTAAAHVAHATNEVIAIYPITPSSVMGEISDAKSAAGEKNIWNTIPSVAEMQSEGGAAGAVHGALQAGALTTTFTASQGLLLMIPNMFKIAGELTSTVFHVSARAIAAQALSIFGDHSDVMACRSTGWGMLCSNNVQEVMDFALISQAVTLRSRVPFIHFFDGFRTSHEVQKVEELTYDDMRAMIDDDLVTAHKNRALNPDRPVMRGTAQNPDVYFQGRETVNVYYPRAITIVQEEMDKFAKIAGRQYKLVDYAGAPDAERVIVVMGSAADTIQETVDNLLAKGEKVGVVKVHLYRPFPIDAFVAALPKTVKKIAVLDRTKEPGSLGEPLYLDVRTAIGEAMADGKTSFAGYPAIVGGRYGLGSKEFTPNMAKAVFDNLKDDRPKNHFVVGIVEDVTNCSLPLDPTFRNPAEGIYSAMFFGLGSDGTVGANKNSIKIIGERTDNNAQAYFVYDSKKAGSITTSHLRFGKKAINSPYLIDQADFIACHNFSFLEKYDMLSKAKEGATFLLCSPFSKDEIWDSMPIEVQQQLIAKKLKFYVINAIKLGEELGLGARINVIMQTAFFKISNIIPLETALDSIKDAIKKSYGKAGEKVVEMNNKAVDAALENIFEVKVPATATSSLKKPPVVGAHAPAFVQDVTADIIAGYGDDVPVSKMPADGTFPTGTSQYEKRNIAVEIPVWDEQLCIQCGICSFVCPHATIRMKAYDGALLSKAPKSFKAVDAKGNDLKGLKFTLQVAPEDCTGCGACVHNCPAKSKEDPNHKAINMQFQPPLREQEAANWDFFLGLPETELSLLKLDSLKGSQLVRPLFEFSGACAGCGETPYLKLLSQLFGDRALIANATGCTSIYGGNLPTTPWAQRADGRGPAWSNSLFEDNAEFGFGMRLTVDKFNEAALELLDQLLTCGCKSCDSFRSTMQEIKGADQSTQAGIEAQRERVAGLKKALATCPEPAAKRLLTLADYLVKKSVWCIGGDGWAYDIGYGGLDHVIASGKNINLLVLDTEVYSNTGGQASKSTPLGAVAQFAAGGKAMPKKDLGMIAMAYGTVYVAKVSLANPAQCIKAFMEAEAFDGPSLIIAYAHCIAHGIDMTSAVDEQKKAVACGYWPLFRYNPDLACKAENPLQLDSKTPTMSFEEYAMGENRYRVLKKANPKHATALMAQAAEWNTRRFDLYEKMASISFSVCPTEKK</sequence>